<reference evidence="2 3" key="1">
    <citation type="submission" date="2019-07" db="EMBL/GenBank/DDBJ databases">
        <title>Draft genome assembly of a fouling barnacle, Amphibalanus amphitrite (Darwin, 1854): The first reference genome for Thecostraca.</title>
        <authorList>
            <person name="Kim W."/>
        </authorList>
    </citation>
    <scope>NUCLEOTIDE SEQUENCE [LARGE SCALE GENOMIC DNA]</scope>
    <source>
        <strain evidence="2">SNU_AA5</strain>
        <tissue evidence="2">Soma without cirri and trophi</tissue>
    </source>
</reference>
<gene>
    <name evidence="2" type="ORF">FJT64_012076</name>
</gene>
<organism evidence="2 3">
    <name type="scientific">Amphibalanus amphitrite</name>
    <name type="common">Striped barnacle</name>
    <name type="synonym">Balanus amphitrite</name>
    <dbReference type="NCBI Taxonomy" id="1232801"/>
    <lineage>
        <taxon>Eukaryota</taxon>
        <taxon>Metazoa</taxon>
        <taxon>Ecdysozoa</taxon>
        <taxon>Arthropoda</taxon>
        <taxon>Crustacea</taxon>
        <taxon>Multicrustacea</taxon>
        <taxon>Cirripedia</taxon>
        <taxon>Thoracica</taxon>
        <taxon>Thoracicalcarea</taxon>
        <taxon>Balanomorpha</taxon>
        <taxon>Balanoidea</taxon>
        <taxon>Balanidae</taxon>
        <taxon>Amphibalaninae</taxon>
        <taxon>Amphibalanus</taxon>
    </lineage>
</organism>
<dbReference type="EMBL" id="VIIS01002012">
    <property type="protein sequence ID" value="KAF0289723.1"/>
    <property type="molecule type" value="Genomic_DNA"/>
</dbReference>
<proteinExistence type="predicted"/>
<evidence type="ECO:0000313" key="3">
    <source>
        <dbReference type="Proteomes" id="UP000440578"/>
    </source>
</evidence>
<evidence type="ECO:0000256" key="1">
    <source>
        <dbReference type="SAM" id="Phobius"/>
    </source>
</evidence>
<feature type="transmembrane region" description="Helical" evidence="1">
    <location>
        <begin position="75"/>
        <end position="98"/>
    </location>
</feature>
<feature type="transmembrane region" description="Helical" evidence="1">
    <location>
        <begin position="23"/>
        <end position="44"/>
    </location>
</feature>
<keyword evidence="1" id="KW-0472">Membrane</keyword>
<sequence>MGLELKIDKCCCLFNLRDGSLSIGLTLLITSLLNFFANLIALIIHGSGGSVPHGFITGGIFGNFITMAGGSMESLLVGLLVINLASAIIHALLVYGVYGNRKDFVLIWLILFGLMLLFFLITVIVNIGMLISSTFGYTVVQLLILAVLIYWWLVVYCYRSG</sequence>
<dbReference type="AlphaFoldDB" id="A0A6A4V7T6"/>
<feature type="transmembrane region" description="Helical" evidence="1">
    <location>
        <begin position="105"/>
        <end position="129"/>
    </location>
</feature>
<keyword evidence="1" id="KW-0812">Transmembrane</keyword>
<protein>
    <submittedName>
        <fullName evidence="2">Uncharacterized protein</fullName>
    </submittedName>
</protein>
<dbReference type="Proteomes" id="UP000440578">
    <property type="component" value="Unassembled WGS sequence"/>
</dbReference>
<evidence type="ECO:0000313" key="2">
    <source>
        <dbReference type="EMBL" id="KAF0289723.1"/>
    </source>
</evidence>
<keyword evidence="3" id="KW-1185">Reference proteome</keyword>
<keyword evidence="1" id="KW-1133">Transmembrane helix</keyword>
<accession>A0A6A4V7T6</accession>
<comment type="caution">
    <text evidence="2">The sequence shown here is derived from an EMBL/GenBank/DDBJ whole genome shotgun (WGS) entry which is preliminary data.</text>
</comment>
<feature type="transmembrane region" description="Helical" evidence="1">
    <location>
        <begin position="135"/>
        <end position="158"/>
    </location>
</feature>
<name>A0A6A4V7T6_AMPAM</name>